<evidence type="ECO:0000256" key="10">
    <source>
        <dbReference type="PIRSR" id="PIRSR000808-3"/>
    </source>
</evidence>
<dbReference type="Gene3D" id="3.30.428.10">
    <property type="entry name" value="HIT-like"/>
    <property type="match status" value="2"/>
</dbReference>
<comment type="cofactor">
    <cofactor evidence="10">
        <name>Zn(2+)</name>
        <dbReference type="ChEBI" id="CHEBI:29105"/>
    </cofactor>
    <text evidence="10">Binds 1 zinc ion per subunit.</text>
</comment>
<dbReference type="InterPro" id="IPR001937">
    <property type="entry name" value="GalP_UDPtransf1"/>
</dbReference>
<dbReference type="Pfam" id="PF02744">
    <property type="entry name" value="GalP_UDP_tr_C"/>
    <property type="match status" value="1"/>
</dbReference>
<dbReference type="InterPro" id="IPR005850">
    <property type="entry name" value="GalP_Utransf_C"/>
</dbReference>
<reference evidence="13" key="1">
    <citation type="submission" date="2024-07" db="EMBL/GenBank/DDBJ databases">
        <authorList>
            <person name="Kim Y.J."/>
            <person name="Jeong J.Y."/>
        </authorList>
    </citation>
    <scope>NUCLEOTIDE SEQUENCE</scope>
    <source>
        <strain evidence="13">GIHE-MW2</strain>
    </source>
</reference>
<dbReference type="EC" id="2.7.7.12" evidence="8"/>
<evidence type="ECO:0000256" key="8">
    <source>
        <dbReference type="NCBIfam" id="TIGR00209"/>
    </source>
</evidence>
<evidence type="ECO:0000256" key="9">
    <source>
        <dbReference type="PIRSR" id="PIRSR000808-1"/>
    </source>
</evidence>
<evidence type="ECO:0000256" key="4">
    <source>
        <dbReference type="ARBA" id="ARBA00022723"/>
    </source>
</evidence>
<dbReference type="InterPro" id="IPR053177">
    <property type="entry name" value="ADP-glucose_phosphorylase"/>
</dbReference>
<keyword evidence="3 13" id="KW-0548">Nucleotidyltransferase</keyword>
<dbReference type="EMBL" id="CP159837">
    <property type="protein sequence ID" value="XCM38414.1"/>
    <property type="molecule type" value="Genomic_DNA"/>
</dbReference>
<dbReference type="GO" id="GO:0006012">
    <property type="term" value="P:galactose metabolic process"/>
    <property type="evidence" value="ECO:0007669"/>
    <property type="project" value="UniProtKB-UniRule"/>
</dbReference>
<dbReference type="GO" id="GO:0008270">
    <property type="term" value="F:zinc ion binding"/>
    <property type="evidence" value="ECO:0007669"/>
    <property type="project" value="InterPro"/>
</dbReference>
<dbReference type="InterPro" id="IPR036265">
    <property type="entry name" value="HIT-like_sf"/>
</dbReference>
<dbReference type="PIRSF" id="PIRSF000808">
    <property type="entry name" value="GalT"/>
    <property type="match status" value="1"/>
</dbReference>
<dbReference type="AlphaFoldDB" id="A0AAU8JGN8"/>
<keyword evidence="5 10" id="KW-0862">Zinc</keyword>
<dbReference type="RefSeq" id="WP_054468249.1">
    <property type="nucleotide sequence ID" value="NZ_CP159837.1"/>
</dbReference>
<dbReference type="InterPro" id="IPR005849">
    <property type="entry name" value="GalP_Utransf_N"/>
</dbReference>
<keyword evidence="2 13" id="KW-0808">Transferase</keyword>
<dbReference type="PANTHER" id="PTHR42763">
    <property type="entry name" value="ADP-GLUCOSE PHOSPHORYLASE"/>
    <property type="match status" value="1"/>
</dbReference>
<evidence type="ECO:0000256" key="11">
    <source>
        <dbReference type="PROSITE-ProRule" id="PRU00464"/>
    </source>
</evidence>
<gene>
    <name evidence="13" type="primary">galT</name>
    <name evidence="13" type="ORF">ABWT76_001263</name>
</gene>
<dbReference type="GO" id="GO:0008108">
    <property type="term" value="F:UDP-glucose:hexose-1-phosphate uridylyltransferase activity"/>
    <property type="evidence" value="ECO:0007669"/>
    <property type="project" value="UniProtKB-UniRule"/>
</dbReference>
<dbReference type="InterPro" id="IPR011146">
    <property type="entry name" value="HIT-like"/>
</dbReference>
<evidence type="ECO:0000313" key="13">
    <source>
        <dbReference type="EMBL" id="XCM38414.1"/>
    </source>
</evidence>
<comment type="caution">
    <text evidence="11">Lacks conserved residue(s) required for the propagation of feature annotation.</text>
</comment>
<feature type="binding site" evidence="10">
    <location>
        <position position="162"/>
    </location>
    <ligand>
        <name>Zn(2+)</name>
        <dbReference type="ChEBI" id="CHEBI:29105"/>
    </ligand>
</feature>
<name>A0AAU8JGN8_9CYAN</name>
<evidence type="ECO:0000256" key="1">
    <source>
        <dbReference type="ARBA" id="ARBA00010951"/>
    </source>
</evidence>
<feature type="binding site" evidence="10">
    <location>
        <position position="47"/>
    </location>
    <ligand>
        <name>Zn(2+)</name>
        <dbReference type="ChEBI" id="CHEBI:29105"/>
    </ligand>
</feature>
<feature type="binding site" evidence="10">
    <location>
        <position position="111"/>
    </location>
    <ligand>
        <name>Zn(2+)</name>
        <dbReference type="ChEBI" id="CHEBI:29105"/>
    </ligand>
</feature>
<dbReference type="PROSITE" id="PS51084">
    <property type="entry name" value="HIT_2"/>
    <property type="match status" value="1"/>
</dbReference>
<sequence length="349" mass="40329">MSELRQNLITRDWVIIAHERSQRPNQFAKKIESDRIIPPYQADCPFCPGNEHDTAEEICCLGDRENWKVRAVFNKYPAVSPEKEPTRKIQKTYRSIAGFGVHEVIIEHPLHNVNPALLTISEIANIFSMYRERYRQLKRDPRIKTIVIFKNHGPKAGTSLEHPHSQIAATPIVPGQMRDRISEAMRYFDETGECLYCRTMKDELSASQRIISENKHFVAFIPYAALSPFHLWIFPKRHSSSFEQISDEEIIDMARILKTVLAKLYYGLNNPDYNYTIRSIPTDQDYTDYYHWYLAIIPRVSQAAGFELGSGMFINSSLPEESAEFLRSIEIPISSGNRDLDKKSPPYSI</sequence>
<evidence type="ECO:0000256" key="5">
    <source>
        <dbReference type="ARBA" id="ARBA00022833"/>
    </source>
</evidence>
<evidence type="ECO:0000256" key="7">
    <source>
        <dbReference type="ARBA" id="ARBA00023277"/>
    </source>
</evidence>
<evidence type="ECO:0000256" key="6">
    <source>
        <dbReference type="ARBA" id="ARBA00023144"/>
    </source>
</evidence>
<protein>
    <recommendedName>
        <fullName evidence="8">Galactose-1-phosphate uridylyltransferase</fullName>
        <ecNumber evidence="8">2.7.7.12</ecNumber>
    </recommendedName>
</protein>
<proteinExistence type="inferred from homology"/>
<dbReference type="SUPFAM" id="SSF54197">
    <property type="entry name" value="HIT-like"/>
    <property type="match status" value="2"/>
</dbReference>
<evidence type="ECO:0000256" key="3">
    <source>
        <dbReference type="ARBA" id="ARBA00022695"/>
    </source>
</evidence>
<feature type="domain" description="HIT" evidence="12">
    <location>
        <begin position="195"/>
        <end position="306"/>
    </location>
</feature>
<dbReference type="Pfam" id="PF01087">
    <property type="entry name" value="GalP_UDP_transf"/>
    <property type="match status" value="1"/>
</dbReference>
<accession>A0AAU8JGN8</accession>
<organism evidence="13">
    <name type="scientific">Planktothricoides raciborskii GIHE-MW2</name>
    <dbReference type="NCBI Taxonomy" id="2792601"/>
    <lineage>
        <taxon>Bacteria</taxon>
        <taxon>Bacillati</taxon>
        <taxon>Cyanobacteriota</taxon>
        <taxon>Cyanophyceae</taxon>
        <taxon>Oscillatoriophycideae</taxon>
        <taxon>Oscillatoriales</taxon>
        <taxon>Oscillatoriaceae</taxon>
        <taxon>Planktothricoides</taxon>
    </lineage>
</organism>
<evidence type="ECO:0000259" key="12">
    <source>
        <dbReference type="PROSITE" id="PS51084"/>
    </source>
</evidence>
<feature type="binding site" evidence="10">
    <location>
        <position position="44"/>
    </location>
    <ligand>
        <name>Zn(2+)</name>
        <dbReference type="ChEBI" id="CHEBI:29105"/>
    </ligand>
</feature>
<dbReference type="NCBIfam" id="TIGR00209">
    <property type="entry name" value="galT_1"/>
    <property type="match status" value="1"/>
</dbReference>
<evidence type="ECO:0000256" key="2">
    <source>
        <dbReference type="ARBA" id="ARBA00022679"/>
    </source>
</evidence>
<comment type="similarity">
    <text evidence="1">Belongs to the galactose-1-phosphate uridylyltransferase type 1 family.</text>
</comment>
<dbReference type="PANTHER" id="PTHR42763:SF2">
    <property type="entry name" value="ADP-GLUCOSE PHOSPHORYLASE"/>
    <property type="match status" value="1"/>
</dbReference>
<keyword evidence="7" id="KW-0119">Carbohydrate metabolism</keyword>
<feature type="active site" description="Tele-UMP-histidine intermediate" evidence="9">
    <location>
        <position position="164"/>
    </location>
</feature>
<keyword evidence="6" id="KW-0299">Galactose metabolism</keyword>
<keyword evidence="4 10" id="KW-0479">Metal-binding</keyword>